<dbReference type="GO" id="GO:0030425">
    <property type="term" value="C:dendrite"/>
    <property type="evidence" value="ECO:0007669"/>
    <property type="project" value="TreeGrafter"/>
</dbReference>
<keyword evidence="4 8" id="KW-1133">Transmembrane helix</keyword>
<dbReference type="AlphaFoldDB" id="A0AAV2P1H3"/>
<comment type="similarity">
    <text evidence="8">Belongs to the insect chemoreceptor superfamily. Gustatory receptor (GR) family.</text>
</comment>
<evidence type="ECO:0000256" key="7">
    <source>
        <dbReference type="ARBA" id="ARBA00023224"/>
    </source>
</evidence>
<dbReference type="Proteomes" id="UP001497644">
    <property type="component" value="Chromosome 6"/>
</dbReference>
<feature type="transmembrane region" description="Helical" evidence="8">
    <location>
        <begin position="100"/>
        <end position="117"/>
    </location>
</feature>
<evidence type="ECO:0000313" key="9">
    <source>
        <dbReference type="EMBL" id="CAL1685803.1"/>
    </source>
</evidence>
<evidence type="ECO:0000256" key="4">
    <source>
        <dbReference type="ARBA" id="ARBA00022989"/>
    </source>
</evidence>
<protein>
    <recommendedName>
        <fullName evidence="8">Gustatory receptor</fullName>
    </recommendedName>
</protein>
<evidence type="ECO:0000313" key="10">
    <source>
        <dbReference type="Proteomes" id="UP001497644"/>
    </source>
</evidence>
<feature type="transmembrane region" description="Helical" evidence="8">
    <location>
        <begin position="377"/>
        <end position="399"/>
    </location>
</feature>
<keyword evidence="6 8" id="KW-0675">Receptor</keyword>
<evidence type="ECO:0000256" key="1">
    <source>
        <dbReference type="ARBA" id="ARBA00004651"/>
    </source>
</evidence>
<feature type="transmembrane region" description="Helical" evidence="8">
    <location>
        <begin position="31"/>
        <end position="49"/>
    </location>
</feature>
<keyword evidence="2 8" id="KW-1003">Cell membrane</keyword>
<organism evidence="9 10">
    <name type="scientific">Lasius platythorax</name>
    <dbReference type="NCBI Taxonomy" id="488582"/>
    <lineage>
        <taxon>Eukaryota</taxon>
        <taxon>Metazoa</taxon>
        <taxon>Ecdysozoa</taxon>
        <taxon>Arthropoda</taxon>
        <taxon>Hexapoda</taxon>
        <taxon>Insecta</taxon>
        <taxon>Pterygota</taxon>
        <taxon>Neoptera</taxon>
        <taxon>Endopterygota</taxon>
        <taxon>Hymenoptera</taxon>
        <taxon>Apocrita</taxon>
        <taxon>Aculeata</taxon>
        <taxon>Formicoidea</taxon>
        <taxon>Formicidae</taxon>
        <taxon>Formicinae</taxon>
        <taxon>Lasius</taxon>
        <taxon>Lasius</taxon>
    </lineage>
</organism>
<comment type="function">
    <text evidence="8">Gustatory receptor which mediates acceptance or avoidance behavior, depending on its substrates.</text>
</comment>
<sequence>MFRPSSKFQGRAKSKVRKRWRLFHATDFQSLMYPCFLFCKILGIFPYKINASSFEASRPRYILSTVVICVFCIYGLAMLYEVDISGRLKFEGVPASLQGNCYYLLGSFITVVTYILTGPRMRLLQTVLDVSSKLPPETYEKLSRLIHAKDIFGFIFLIGQAANCYSQNYLDILIKIFSLYITLLVFQMDMLYMNCVCVLKACFKKINDNLSNLRELVINDEPHLLRRIYHEQRNPFLLMELKALKKRHLIVSDTVQMLNVIFSLQLLATIVMTFADITFSLYFYIVERENGETLINVDKQIWYSYYLTSILYYSTKIALIVWACETGKDQALEIGTTVHEVLINTNDKQIKDELQLFSLQILHRENAFSAKGLNVDATLLTAIVGSITTYLLILIQFLYTSRTCTAKSSINVTHII</sequence>
<keyword evidence="5 8" id="KW-0472">Membrane</keyword>
<reference evidence="9" key="1">
    <citation type="submission" date="2024-04" db="EMBL/GenBank/DDBJ databases">
        <authorList>
            <consortium name="Molecular Ecology Group"/>
        </authorList>
    </citation>
    <scope>NUCLEOTIDE SEQUENCE</scope>
</reference>
<name>A0AAV2P1H3_9HYME</name>
<dbReference type="GO" id="GO:0007165">
    <property type="term" value="P:signal transduction"/>
    <property type="evidence" value="ECO:0007669"/>
    <property type="project" value="UniProtKB-KW"/>
</dbReference>
<dbReference type="PANTHER" id="PTHR21143:SF133">
    <property type="entry name" value="GUSTATORY AND PHEROMONE RECEPTOR 32A-RELATED"/>
    <property type="match status" value="1"/>
</dbReference>
<dbReference type="EMBL" id="OZ034829">
    <property type="protein sequence ID" value="CAL1685803.1"/>
    <property type="molecule type" value="Genomic_DNA"/>
</dbReference>
<dbReference type="GO" id="GO:0030424">
    <property type="term" value="C:axon"/>
    <property type="evidence" value="ECO:0007669"/>
    <property type="project" value="TreeGrafter"/>
</dbReference>
<comment type="caution">
    <text evidence="8">Lacks conserved residue(s) required for the propagation of feature annotation.</text>
</comment>
<feature type="transmembrane region" description="Helical" evidence="8">
    <location>
        <begin position="266"/>
        <end position="285"/>
    </location>
</feature>
<feature type="transmembrane region" description="Helical" evidence="8">
    <location>
        <begin position="61"/>
        <end position="80"/>
    </location>
</feature>
<feature type="transmembrane region" description="Helical" evidence="8">
    <location>
        <begin position="151"/>
        <end position="170"/>
    </location>
</feature>
<evidence type="ECO:0000256" key="8">
    <source>
        <dbReference type="RuleBase" id="RU363108"/>
    </source>
</evidence>
<evidence type="ECO:0000256" key="6">
    <source>
        <dbReference type="ARBA" id="ARBA00023170"/>
    </source>
</evidence>
<dbReference type="PANTHER" id="PTHR21143">
    <property type="entry name" value="INVERTEBRATE GUSTATORY RECEPTOR"/>
    <property type="match status" value="1"/>
</dbReference>
<evidence type="ECO:0000256" key="5">
    <source>
        <dbReference type="ARBA" id="ARBA00023136"/>
    </source>
</evidence>
<keyword evidence="3 8" id="KW-0812">Transmembrane</keyword>
<keyword evidence="7 8" id="KW-0807">Transducer</keyword>
<comment type="subcellular location">
    <subcellularLocation>
        <location evidence="1 8">Cell membrane</location>
        <topology evidence="1 8">Multi-pass membrane protein</topology>
    </subcellularLocation>
</comment>
<accession>A0AAV2P1H3</accession>
<dbReference type="InterPro" id="IPR013604">
    <property type="entry name" value="7TM_chemorcpt"/>
</dbReference>
<dbReference type="GO" id="GO:0005886">
    <property type="term" value="C:plasma membrane"/>
    <property type="evidence" value="ECO:0007669"/>
    <property type="project" value="UniProtKB-SubCell"/>
</dbReference>
<keyword evidence="10" id="KW-1185">Reference proteome</keyword>
<evidence type="ECO:0000256" key="3">
    <source>
        <dbReference type="ARBA" id="ARBA00022692"/>
    </source>
</evidence>
<dbReference type="GO" id="GO:0007635">
    <property type="term" value="P:chemosensory behavior"/>
    <property type="evidence" value="ECO:0007669"/>
    <property type="project" value="TreeGrafter"/>
</dbReference>
<feature type="transmembrane region" description="Helical" evidence="8">
    <location>
        <begin position="176"/>
        <end position="199"/>
    </location>
</feature>
<gene>
    <name evidence="9" type="ORF">LPLAT_LOCUS11219</name>
</gene>
<dbReference type="Pfam" id="PF08395">
    <property type="entry name" value="7tm_7"/>
    <property type="match status" value="1"/>
</dbReference>
<feature type="transmembrane region" description="Helical" evidence="8">
    <location>
        <begin position="305"/>
        <end position="324"/>
    </location>
</feature>
<evidence type="ECO:0000256" key="2">
    <source>
        <dbReference type="ARBA" id="ARBA00022475"/>
    </source>
</evidence>
<dbReference type="GO" id="GO:0043025">
    <property type="term" value="C:neuronal cell body"/>
    <property type="evidence" value="ECO:0007669"/>
    <property type="project" value="TreeGrafter"/>
</dbReference>
<dbReference type="GO" id="GO:0008049">
    <property type="term" value="P:male courtship behavior"/>
    <property type="evidence" value="ECO:0007669"/>
    <property type="project" value="TreeGrafter"/>
</dbReference>
<dbReference type="GO" id="GO:0050909">
    <property type="term" value="P:sensory perception of taste"/>
    <property type="evidence" value="ECO:0007669"/>
    <property type="project" value="InterPro"/>
</dbReference>
<proteinExistence type="inferred from homology"/>